<dbReference type="HOGENOM" id="CLU_271339_0_0_4"/>
<organism evidence="1 2">
    <name type="scientific">Paraburkholderia phymatum (strain DSM 17167 / CIP 108236 / LMG 21445 / STM815)</name>
    <name type="common">Burkholderia phymatum</name>
    <dbReference type="NCBI Taxonomy" id="391038"/>
    <lineage>
        <taxon>Bacteria</taxon>
        <taxon>Pseudomonadati</taxon>
        <taxon>Pseudomonadota</taxon>
        <taxon>Betaproteobacteria</taxon>
        <taxon>Burkholderiales</taxon>
        <taxon>Burkholderiaceae</taxon>
        <taxon>Paraburkholderia</taxon>
    </lineage>
</organism>
<dbReference type="InterPro" id="IPR025639">
    <property type="entry name" value="DruA"/>
</dbReference>
<protein>
    <recommendedName>
        <fullName evidence="3">DUF4338 domain-containing protein</fullName>
    </recommendedName>
</protein>
<proteinExistence type="predicted"/>
<dbReference type="Pfam" id="PF14236">
    <property type="entry name" value="DruA"/>
    <property type="match status" value="2"/>
</dbReference>
<dbReference type="Proteomes" id="UP000001192">
    <property type="component" value="Chromosome 1"/>
</dbReference>
<dbReference type="STRING" id="391038.Bphy_0244"/>
<dbReference type="EMBL" id="CP001043">
    <property type="protein sequence ID" value="ACC69437.1"/>
    <property type="molecule type" value="Genomic_DNA"/>
</dbReference>
<dbReference type="KEGG" id="bph:Bphy_0244"/>
<evidence type="ECO:0000313" key="2">
    <source>
        <dbReference type="Proteomes" id="UP000001192"/>
    </source>
</evidence>
<dbReference type="eggNOG" id="COG0515">
    <property type="taxonomic scope" value="Bacteria"/>
</dbReference>
<accession>B2JC73</accession>
<dbReference type="AlphaFoldDB" id="B2JC73"/>
<evidence type="ECO:0008006" key="3">
    <source>
        <dbReference type="Google" id="ProtNLM"/>
    </source>
</evidence>
<sequence length="1210" mass="137003">MPLTVDPQLVDGDWRLFCPDIGDDGTAYSTMRRLAEFKADDAVDALSRFAESQKASTEQALKTRVAATLLRDLLQIGWDVYVNAHHIHLRPSRTKNPADRKAVIRQQLLFGRNDQLCEDSHRRFLFTVERPSKYSACKPVTDLIADGRRLAEQLRPIAEAPREQRGEQLRKLCRPYLQLVSDERDQFTNLRLIDIWRYFRHSWTTRYRSSPGRNLFYLVRDAAQPNHPVMGIAALGNTVMQLTPRDHSLGWTLEGLFALCDAGQISEHEILHAFRERLEEDFEQIYRDDLPVDRRIDHSVDDETLGRLIVIEQDASRDREHALKGEDESATKRVDELTPEMLLRLTKTPLYRSKRARTVREILRAYRAIALWHGNLRELVATEEGCWAVNVALKQLKKRFSATSMMEITVCGAVAPYNHLLGGKLICLMMMSPRVVKDYRERYGGMVSVIASQMAGRPITKQPDLVFLGTTSLYTDHSSQYNRVKLPASTISGQTCPLEYVRLGRTLGFGSPNLSAETELGLAAIAKVTSGFRNVNFVFGEGQSPKLRQLREGFAGLGLNQTNLLQHGAPRIIYGVSLAKNVERTLLGIDAQPEYCIDPEQADAETAIADFWIDRWLASRLDHTPAVDAVSKSTPLTERVSRLIPERAPEEVLQQSLPFTFVMAKEERKEMQTDVNEDERLQFIRHLYRNESAFSDHVSLGRLKELNIKTDLEDLVRKVVRGGGSVVITGNAGDGKTHTIMLMKKELKDAHVVTDASELSSSEIATQWQSARDSGKPFCIAINEGPFVDLVREYRDKHPWLGEIREDLLRLVGYKALESAGDSSTENWKPKIGETVIVDLSHRRVLSANLVKAIIDKLTDDQWYQGCATCTARANCAVTYNRMQLRSELPRQRMINLLTTVGKSGAKITFREALAFVSYCIFAGKTCRELIEVGSSEQVRYYWNAFEGEGAIFELVANGIDPMTQTNPRVDEDLWRGKFAPEDFAGNGAFPLDKRNMDEIEEREQKTMAHEFAALKRRWYFEHSDGRILDYSDANKLFVDLQDTSTAMAIRLSRLIALINRWWNRGGDSKSDALRLWTRLSYQPRARSHAMVSGLAVNRNRLRLYKPELAPVLKRAFGEQPVGHLVLASADDPRFARLVVDPTLLEGLLHGSISDGQSEVSRRLGQFNDALAQYAEKSTDVRTIEIVDPQSELRTTVVVDLINGRYDSAN</sequence>
<keyword evidence="2" id="KW-1185">Reference proteome</keyword>
<evidence type="ECO:0000313" key="1">
    <source>
        <dbReference type="EMBL" id="ACC69437.1"/>
    </source>
</evidence>
<name>B2JC73_PARP8</name>
<reference evidence="2" key="1">
    <citation type="journal article" date="2014" name="Stand. Genomic Sci.">
        <title>Complete genome sequence of Burkholderia phymatum STM815(T), a broad host range and efficient nitrogen-fixing symbiont of Mimosa species.</title>
        <authorList>
            <person name="Moulin L."/>
            <person name="Klonowska A."/>
            <person name="Caroline B."/>
            <person name="Booth K."/>
            <person name="Vriezen J.A."/>
            <person name="Melkonian R."/>
            <person name="James E.K."/>
            <person name="Young J.P."/>
            <person name="Bena G."/>
            <person name="Hauser L."/>
            <person name="Land M."/>
            <person name="Kyrpides N."/>
            <person name="Bruce D."/>
            <person name="Chain P."/>
            <person name="Copeland A."/>
            <person name="Pitluck S."/>
            <person name="Woyke T."/>
            <person name="Lizotte-Waniewski M."/>
            <person name="Bristow J."/>
            <person name="Riley M."/>
        </authorList>
    </citation>
    <scope>NUCLEOTIDE SEQUENCE [LARGE SCALE GENOMIC DNA]</scope>
    <source>
        <strain evidence="2">DSM 17167 / CIP 108236 / LMG 21445 / STM815</strain>
    </source>
</reference>
<gene>
    <name evidence="1" type="ordered locus">Bphy_0244</name>
</gene>